<sequence length="231" mass="25447">MQKLMKLEMKKHNMMGYWKGVVMSNIIIVAVMLLMIIGGKLSGESIFEDSELTLMSLNSTLLYATFIIFSAVVLARVVIEEYRNKMIQTLFTYPIARKKLMQAKLLIVFSFSVTAMIFSSIFQILAFSILNPLLNLVPEAITPAMLGDHFLEILLSAIAVAGIGLIPLFFGMLNKSTITTITSSVVIAVILTSNNGQGSLFQFAALQIGLSIVGIIIGMLSYRKINQIDVL</sequence>
<keyword evidence="1" id="KW-0472">Membrane</keyword>
<feature type="transmembrane region" description="Helical" evidence="1">
    <location>
        <begin position="177"/>
        <end position="194"/>
    </location>
</feature>
<feature type="transmembrane region" description="Helical" evidence="1">
    <location>
        <begin position="150"/>
        <end position="170"/>
    </location>
</feature>
<evidence type="ECO:0000256" key="1">
    <source>
        <dbReference type="SAM" id="Phobius"/>
    </source>
</evidence>
<dbReference type="Pfam" id="PF12730">
    <property type="entry name" value="ABC2_membrane_4"/>
    <property type="match status" value="1"/>
</dbReference>
<feature type="transmembrane region" description="Helical" evidence="1">
    <location>
        <begin position="105"/>
        <end position="130"/>
    </location>
</feature>
<gene>
    <name evidence="2" type="ORF">SAMN04488559_10890</name>
</gene>
<protein>
    <recommendedName>
        <fullName evidence="4">ABC-2 family transporter protein</fullName>
    </recommendedName>
</protein>
<dbReference type="STRING" id="142588.SAMN04488559_10890"/>
<feature type="transmembrane region" description="Helical" evidence="1">
    <location>
        <begin position="200"/>
        <end position="222"/>
    </location>
</feature>
<feature type="transmembrane region" description="Helical" evidence="1">
    <location>
        <begin position="61"/>
        <end position="79"/>
    </location>
</feature>
<organism evidence="2 3">
    <name type="scientific">Isobaculum melis</name>
    <dbReference type="NCBI Taxonomy" id="142588"/>
    <lineage>
        <taxon>Bacteria</taxon>
        <taxon>Bacillati</taxon>
        <taxon>Bacillota</taxon>
        <taxon>Bacilli</taxon>
        <taxon>Lactobacillales</taxon>
        <taxon>Carnobacteriaceae</taxon>
        <taxon>Isobaculum</taxon>
    </lineage>
</organism>
<evidence type="ECO:0000313" key="3">
    <source>
        <dbReference type="Proteomes" id="UP000198948"/>
    </source>
</evidence>
<evidence type="ECO:0008006" key="4">
    <source>
        <dbReference type="Google" id="ProtNLM"/>
    </source>
</evidence>
<dbReference type="EMBL" id="FOHA01000008">
    <property type="protein sequence ID" value="SER87030.1"/>
    <property type="molecule type" value="Genomic_DNA"/>
</dbReference>
<dbReference type="RefSeq" id="WP_177165712.1">
    <property type="nucleotide sequence ID" value="NZ_FOHA01000008.1"/>
</dbReference>
<proteinExistence type="predicted"/>
<keyword evidence="1" id="KW-0812">Transmembrane</keyword>
<dbReference type="AlphaFoldDB" id="A0A1H9SPU5"/>
<evidence type="ECO:0000313" key="2">
    <source>
        <dbReference type="EMBL" id="SER87030.1"/>
    </source>
</evidence>
<keyword evidence="3" id="KW-1185">Reference proteome</keyword>
<keyword evidence="1" id="KW-1133">Transmembrane helix</keyword>
<accession>A0A1H9SPU5</accession>
<dbReference type="Proteomes" id="UP000198948">
    <property type="component" value="Unassembled WGS sequence"/>
</dbReference>
<name>A0A1H9SPU5_9LACT</name>
<feature type="transmembrane region" description="Helical" evidence="1">
    <location>
        <begin position="21"/>
        <end position="41"/>
    </location>
</feature>
<reference evidence="2 3" key="1">
    <citation type="submission" date="2016-10" db="EMBL/GenBank/DDBJ databases">
        <authorList>
            <person name="de Groot N.N."/>
        </authorList>
    </citation>
    <scope>NUCLEOTIDE SEQUENCE [LARGE SCALE GENOMIC DNA]</scope>
    <source>
        <strain evidence="2 3">DSM 13760</strain>
    </source>
</reference>